<dbReference type="PANTHER" id="PTHR34203:SF15">
    <property type="entry name" value="SLL1173 PROTEIN"/>
    <property type="match status" value="1"/>
</dbReference>
<dbReference type="Pfam" id="PF05050">
    <property type="entry name" value="Methyltransf_21"/>
    <property type="match status" value="1"/>
</dbReference>
<accession>A0ABX7AZL8</accession>
<dbReference type="EMBL" id="CP067420">
    <property type="protein sequence ID" value="QQP87523.1"/>
    <property type="molecule type" value="Genomic_DNA"/>
</dbReference>
<organism evidence="2 3">
    <name type="scientific">Skermanella cutis</name>
    <dbReference type="NCBI Taxonomy" id="2775420"/>
    <lineage>
        <taxon>Bacteria</taxon>
        <taxon>Pseudomonadati</taxon>
        <taxon>Pseudomonadota</taxon>
        <taxon>Alphaproteobacteria</taxon>
        <taxon>Rhodospirillales</taxon>
        <taxon>Azospirillaceae</taxon>
        <taxon>Skermanella</taxon>
    </lineage>
</organism>
<name>A0ABX7AZL8_9PROT</name>
<keyword evidence="3" id="KW-1185">Reference proteome</keyword>
<dbReference type="PANTHER" id="PTHR34203">
    <property type="entry name" value="METHYLTRANSFERASE, FKBM FAMILY PROTEIN"/>
    <property type="match status" value="1"/>
</dbReference>
<evidence type="ECO:0000259" key="1">
    <source>
        <dbReference type="Pfam" id="PF05050"/>
    </source>
</evidence>
<dbReference type="GO" id="GO:0032259">
    <property type="term" value="P:methylation"/>
    <property type="evidence" value="ECO:0007669"/>
    <property type="project" value="UniProtKB-KW"/>
</dbReference>
<proteinExistence type="predicted"/>
<dbReference type="Proteomes" id="UP000595197">
    <property type="component" value="Chromosome"/>
</dbReference>
<protein>
    <submittedName>
        <fullName evidence="2">FkbM family methyltransferase</fullName>
    </submittedName>
</protein>
<sequence length="275" mass="29625">MALSRYAGRLADLIRGDRPVRNLTGRLLWQTGLCRHFTIPKDGYRLRFFPSSVSCAYWIDPEARAADERIVTRLLGPGATYVDVGANVGTLAAAAAARVGPGGTVHAIEANPTIAGFLRENMRLNGFDQVTVHNVAVGAEPGTIRISQRRADDMNFVSAGGDGVAVELTTLDTLLGGLERIDLLKIDVEGFEKFVLDGAARVLSVSRNVYIELFDENSARYGYGAAEILERLRRHGFACHVMGPDGTLRDGAAGFDECLNVLATRDPGAPERVGP</sequence>
<evidence type="ECO:0000313" key="2">
    <source>
        <dbReference type="EMBL" id="QQP87523.1"/>
    </source>
</evidence>
<keyword evidence="2" id="KW-0808">Transferase</keyword>
<feature type="domain" description="Methyltransferase FkbM" evidence="1">
    <location>
        <begin position="83"/>
        <end position="237"/>
    </location>
</feature>
<dbReference type="GO" id="GO:0008168">
    <property type="term" value="F:methyltransferase activity"/>
    <property type="evidence" value="ECO:0007669"/>
    <property type="project" value="UniProtKB-KW"/>
</dbReference>
<keyword evidence="2" id="KW-0489">Methyltransferase</keyword>
<dbReference type="RefSeq" id="WP_201070790.1">
    <property type="nucleotide sequence ID" value="NZ_CP067420.1"/>
</dbReference>
<gene>
    <name evidence="2" type="ORF">IGS68_15585</name>
</gene>
<evidence type="ECO:0000313" key="3">
    <source>
        <dbReference type="Proteomes" id="UP000595197"/>
    </source>
</evidence>
<dbReference type="InterPro" id="IPR006342">
    <property type="entry name" value="FkbM_mtfrase"/>
</dbReference>
<dbReference type="Gene3D" id="3.40.50.150">
    <property type="entry name" value="Vaccinia Virus protein VP39"/>
    <property type="match status" value="1"/>
</dbReference>
<dbReference type="InterPro" id="IPR052514">
    <property type="entry name" value="SAM-dependent_MTase"/>
</dbReference>
<dbReference type="NCBIfam" id="TIGR01444">
    <property type="entry name" value="fkbM_fam"/>
    <property type="match status" value="1"/>
</dbReference>
<dbReference type="SUPFAM" id="SSF53335">
    <property type="entry name" value="S-adenosyl-L-methionine-dependent methyltransferases"/>
    <property type="match status" value="1"/>
</dbReference>
<reference evidence="2" key="1">
    <citation type="submission" date="2021-02" db="EMBL/GenBank/DDBJ databases">
        <title>Skermanella TT6 skin isolate.</title>
        <authorList>
            <person name="Lee K."/>
            <person name="Ganzorig M."/>
        </authorList>
    </citation>
    <scope>NUCLEOTIDE SEQUENCE</scope>
    <source>
        <strain evidence="2">TT6</strain>
    </source>
</reference>
<dbReference type="InterPro" id="IPR029063">
    <property type="entry name" value="SAM-dependent_MTases_sf"/>
</dbReference>